<accession>A0A644XLS2</accession>
<gene>
    <name evidence="1" type="ORF">SDC9_63432</name>
</gene>
<protein>
    <submittedName>
        <fullName evidence="1">Uncharacterized protein</fullName>
    </submittedName>
</protein>
<evidence type="ECO:0000313" key="1">
    <source>
        <dbReference type="EMBL" id="MPM17049.1"/>
    </source>
</evidence>
<proteinExistence type="predicted"/>
<comment type="caution">
    <text evidence="1">The sequence shown here is derived from an EMBL/GenBank/DDBJ whole genome shotgun (WGS) entry which is preliminary data.</text>
</comment>
<dbReference type="EMBL" id="VSSQ01002722">
    <property type="protein sequence ID" value="MPM17049.1"/>
    <property type="molecule type" value="Genomic_DNA"/>
</dbReference>
<sequence length="475" mass="51239">MPFAGLTAFAVGEVARGMPNRQAVVGGDVARAEARPAEGGLDDSARSDERFGCFRFGQREADRHAGGVNGERERAVADGAAGKDFGSFHDVVEQPARAARDDALIGMHAVRLDFSAQVRFCAGELLRRFRFHLGEQLIRPLQEFVNRVGVAGMERQRNHALDLVELDGNHGVVIRAFLRLQRLEVRGAAVRAVIIRNFAVRFPDGGKAGGFGGHYVHAVAEIDRQVFDAGADEFQHLVLGAVFGKGFLDEREGYVVRAYAPARLAGDIAEHDFRRRDIVSVFQKLFHELRPAFANGERAQSAVAGVAVRTQNHLAAAGQFFARVAVDDAEVGGHVDAAVLLGGGEAEYVIVLVDRTADGAKAVVAVRHGVWNGEFGKPARPRGLDDADIGDVVRNERVEAETELFLVAGNVVRAQDAVGNGLFTRGFLRRCGGLGFAADEFDRVVMIANHNVLLADLARTAAVCRVIARGITFHA</sequence>
<reference evidence="1" key="1">
    <citation type="submission" date="2019-08" db="EMBL/GenBank/DDBJ databases">
        <authorList>
            <person name="Kucharzyk K."/>
            <person name="Murdoch R.W."/>
            <person name="Higgins S."/>
            <person name="Loffler F."/>
        </authorList>
    </citation>
    <scope>NUCLEOTIDE SEQUENCE</scope>
</reference>
<dbReference type="AlphaFoldDB" id="A0A644XLS2"/>
<organism evidence="1">
    <name type="scientific">bioreactor metagenome</name>
    <dbReference type="NCBI Taxonomy" id="1076179"/>
    <lineage>
        <taxon>unclassified sequences</taxon>
        <taxon>metagenomes</taxon>
        <taxon>ecological metagenomes</taxon>
    </lineage>
</organism>
<name>A0A644XLS2_9ZZZZ</name>